<comment type="caution">
    <text evidence="2">The sequence shown here is derived from an EMBL/GenBank/DDBJ whole genome shotgun (WGS) entry which is preliminary data.</text>
</comment>
<sequence length="131" mass="15122">MLSKSRAESVSELILINSPAVETMSSNGNRKREELPRKNLEGNRAYNLEQCRNRHVEQKYIETRAGPDSEIDSGTELRTNVHVAGIRTEMNIEFLIRPLEQEQRSESDIVIYIRNELSISSYEKRNETLSI</sequence>
<feature type="region of interest" description="Disordered" evidence="1">
    <location>
        <begin position="21"/>
        <end position="41"/>
    </location>
</feature>
<keyword evidence="3" id="KW-1185">Reference proteome</keyword>
<protein>
    <submittedName>
        <fullName evidence="2">Uncharacterized protein</fullName>
    </submittedName>
</protein>
<gene>
    <name evidence="2" type="ORF">EVAR_17744_1</name>
</gene>
<reference evidence="2 3" key="1">
    <citation type="journal article" date="2019" name="Commun. Biol.">
        <title>The bagworm genome reveals a unique fibroin gene that provides high tensile strength.</title>
        <authorList>
            <person name="Kono N."/>
            <person name="Nakamura H."/>
            <person name="Ohtoshi R."/>
            <person name="Tomita M."/>
            <person name="Numata K."/>
            <person name="Arakawa K."/>
        </authorList>
    </citation>
    <scope>NUCLEOTIDE SEQUENCE [LARGE SCALE GENOMIC DNA]</scope>
</reference>
<feature type="compositionally biased region" description="Basic and acidic residues" evidence="1">
    <location>
        <begin position="30"/>
        <end position="41"/>
    </location>
</feature>
<organism evidence="2 3">
    <name type="scientific">Eumeta variegata</name>
    <name type="common">Bagworm moth</name>
    <name type="synonym">Eumeta japonica</name>
    <dbReference type="NCBI Taxonomy" id="151549"/>
    <lineage>
        <taxon>Eukaryota</taxon>
        <taxon>Metazoa</taxon>
        <taxon>Ecdysozoa</taxon>
        <taxon>Arthropoda</taxon>
        <taxon>Hexapoda</taxon>
        <taxon>Insecta</taxon>
        <taxon>Pterygota</taxon>
        <taxon>Neoptera</taxon>
        <taxon>Endopterygota</taxon>
        <taxon>Lepidoptera</taxon>
        <taxon>Glossata</taxon>
        <taxon>Ditrysia</taxon>
        <taxon>Tineoidea</taxon>
        <taxon>Psychidae</taxon>
        <taxon>Oiketicinae</taxon>
        <taxon>Eumeta</taxon>
    </lineage>
</organism>
<evidence type="ECO:0000313" key="3">
    <source>
        <dbReference type="Proteomes" id="UP000299102"/>
    </source>
</evidence>
<accession>A0A4C1TTB3</accession>
<dbReference type="EMBL" id="BGZK01000086">
    <property type="protein sequence ID" value="GBP17250.1"/>
    <property type="molecule type" value="Genomic_DNA"/>
</dbReference>
<name>A0A4C1TTB3_EUMVA</name>
<dbReference type="AlphaFoldDB" id="A0A4C1TTB3"/>
<evidence type="ECO:0000313" key="2">
    <source>
        <dbReference type="EMBL" id="GBP17250.1"/>
    </source>
</evidence>
<dbReference type="Proteomes" id="UP000299102">
    <property type="component" value="Unassembled WGS sequence"/>
</dbReference>
<evidence type="ECO:0000256" key="1">
    <source>
        <dbReference type="SAM" id="MobiDB-lite"/>
    </source>
</evidence>
<proteinExistence type="predicted"/>